<dbReference type="Pfam" id="PF03874">
    <property type="entry name" value="RNA_pol_Rpb4"/>
    <property type="match status" value="1"/>
</dbReference>
<dbReference type="GO" id="GO:0005666">
    <property type="term" value="C:RNA polymerase III complex"/>
    <property type="evidence" value="ECO:0007669"/>
    <property type="project" value="InterPro"/>
</dbReference>
<protein>
    <recommendedName>
        <fullName evidence="3">DNA-directed RNA polymerase III subunit RPC9</fullName>
    </recommendedName>
</protein>
<feature type="region of interest" description="Disordered" evidence="7">
    <location>
        <begin position="250"/>
        <end position="294"/>
    </location>
</feature>
<dbReference type="SMART" id="SM00657">
    <property type="entry name" value="RPOL4c"/>
    <property type="match status" value="1"/>
</dbReference>
<evidence type="ECO:0000256" key="6">
    <source>
        <dbReference type="ARBA" id="ARBA00023242"/>
    </source>
</evidence>
<evidence type="ECO:0000256" key="7">
    <source>
        <dbReference type="SAM" id="MobiDB-lite"/>
    </source>
</evidence>
<dbReference type="InterPro" id="IPR038324">
    <property type="entry name" value="Rpb4/RPC9_sf"/>
</dbReference>
<accession>A0A9D4Y011</accession>
<comment type="similarity">
    <text evidence="2">Belongs to the eukaryotic RPC9 RNA polymerase subunit family.</text>
</comment>
<feature type="region of interest" description="Disordered" evidence="7">
    <location>
        <begin position="94"/>
        <end position="117"/>
    </location>
</feature>
<evidence type="ECO:0000256" key="5">
    <source>
        <dbReference type="ARBA" id="ARBA00023163"/>
    </source>
</evidence>
<dbReference type="InterPro" id="IPR006590">
    <property type="entry name" value="RNA_pol_Rpb4/RPC9_core"/>
</dbReference>
<feature type="compositionally biased region" description="Acidic residues" evidence="7">
    <location>
        <begin position="284"/>
        <end position="294"/>
    </location>
</feature>
<keyword evidence="4" id="KW-0240">DNA-directed RNA polymerase</keyword>
<dbReference type="GO" id="GO:0006384">
    <property type="term" value="P:transcription initiation at RNA polymerase III promoter"/>
    <property type="evidence" value="ECO:0007669"/>
    <property type="project" value="InterPro"/>
</dbReference>
<evidence type="ECO:0000313" key="10">
    <source>
        <dbReference type="Proteomes" id="UP001058974"/>
    </source>
</evidence>
<evidence type="ECO:0000256" key="3">
    <source>
        <dbReference type="ARBA" id="ARBA00016672"/>
    </source>
</evidence>
<organism evidence="9 10">
    <name type="scientific">Pisum sativum</name>
    <name type="common">Garden pea</name>
    <name type="synonym">Lathyrus oleraceus</name>
    <dbReference type="NCBI Taxonomy" id="3888"/>
    <lineage>
        <taxon>Eukaryota</taxon>
        <taxon>Viridiplantae</taxon>
        <taxon>Streptophyta</taxon>
        <taxon>Embryophyta</taxon>
        <taxon>Tracheophyta</taxon>
        <taxon>Spermatophyta</taxon>
        <taxon>Magnoliopsida</taxon>
        <taxon>eudicotyledons</taxon>
        <taxon>Gunneridae</taxon>
        <taxon>Pentapetalae</taxon>
        <taxon>rosids</taxon>
        <taxon>fabids</taxon>
        <taxon>Fabales</taxon>
        <taxon>Fabaceae</taxon>
        <taxon>Papilionoideae</taxon>
        <taxon>50 kb inversion clade</taxon>
        <taxon>NPAAA clade</taxon>
        <taxon>Hologalegina</taxon>
        <taxon>IRL clade</taxon>
        <taxon>Fabeae</taxon>
        <taxon>Lathyrus</taxon>
    </lineage>
</organism>
<reference evidence="9 10" key="1">
    <citation type="journal article" date="2022" name="Nat. Genet.">
        <title>Improved pea reference genome and pan-genome highlight genomic features and evolutionary characteristics.</title>
        <authorList>
            <person name="Yang T."/>
            <person name="Liu R."/>
            <person name="Luo Y."/>
            <person name="Hu S."/>
            <person name="Wang D."/>
            <person name="Wang C."/>
            <person name="Pandey M.K."/>
            <person name="Ge S."/>
            <person name="Xu Q."/>
            <person name="Li N."/>
            <person name="Li G."/>
            <person name="Huang Y."/>
            <person name="Saxena R.K."/>
            <person name="Ji Y."/>
            <person name="Li M."/>
            <person name="Yan X."/>
            <person name="He Y."/>
            <person name="Liu Y."/>
            <person name="Wang X."/>
            <person name="Xiang C."/>
            <person name="Varshney R.K."/>
            <person name="Ding H."/>
            <person name="Gao S."/>
            <person name="Zong X."/>
        </authorList>
    </citation>
    <scope>NUCLEOTIDE SEQUENCE [LARGE SCALE GENOMIC DNA]</scope>
    <source>
        <strain evidence="9 10">cv. Zhongwan 6</strain>
    </source>
</reference>
<name>A0A9D4Y011_PEA</name>
<dbReference type="Proteomes" id="UP001058974">
    <property type="component" value="Chromosome 3"/>
</dbReference>
<evidence type="ECO:0000256" key="1">
    <source>
        <dbReference type="ARBA" id="ARBA00004123"/>
    </source>
</evidence>
<evidence type="ECO:0000313" key="9">
    <source>
        <dbReference type="EMBL" id="KAI5430678.1"/>
    </source>
</evidence>
<dbReference type="PANTHER" id="PTHR15561">
    <property type="entry name" value="CALCITONIN GENE-RELATED PEPTIDE-RECEPTOR COMPONENT PROTEIN"/>
    <property type="match status" value="1"/>
</dbReference>
<keyword evidence="6" id="KW-0539">Nucleus</keyword>
<keyword evidence="5" id="KW-0804">Transcription</keyword>
<dbReference type="GO" id="GO:0000166">
    <property type="term" value="F:nucleotide binding"/>
    <property type="evidence" value="ECO:0007669"/>
    <property type="project" value="InterPro"/>
</dbReference>
<sequence>MEGWLVNSVRTVEGEVRIRLEVCFQEGGQLEVVLKDIFLVINVSYRVVAILLEILLGRKLVFAIRLGRVIRTLIKTFHRAKNVSLITAAHDRRSPLASHNRRPPLASHNRRQPPDSLNCVRCSQTSPPWFPFALSLEANVSALTNFEVLDFIRGKGASKDPTRVIAKVAMSEYKVYDYLVNTAAGCQTRENVKEYLTSIKQHELSEAEVLNVLNIRPAAEVELFHIIEDCTVRFPDEEIAEIVELVEKTLPAPSNKETSKEISEGEEETETEKHENVNEISQDQTEDGEQMDTS</sequence>
<dbReference type="InterPro" id="IPR010997">
    <property type="entry name" value="HRDC-like_sf"/>
</dbReference>
<dbReference type="InterPro" id="IPR038846">
    <property type="entry name" value="RPC9"/>
</dbReference>
<dbReference type="Gene3D" id="1.20.1250.40">
    <property type="match status" value="1"/>
</dbReference>
<dbReference type="SUPFAM" id="SSF47819">
    <property type="entry name" value="HRDC-like"/>
    <property type="match status" value="1"/>
</dbReference>
<comment type="caution">
    <text evidence="9">The sequence shown here is derived from an EMBL/GenBank/DDBJ whole genome shotgun (WGS) entry which is preliminary data.</text>
</comment>
<dbReference type="PANTHER" id="PTHR15561:SF0">
    <property type="entry name" value="DNA-DIRECTED RNA POLYMERASE III SUBUNIT RPC9"/>
    <property type="match status" value="1"/>
</dbReference>
<dbReference type="AlphaFoldDB" id="A0A9D4Y011"/>
<evidence type="ECO:0000259" key="8">
    <source>
        <dbReference type="SMART" id="SM00657"/>
    </source>
</evidence>
<feature type="domain" description="RNA polymerase Rpb4/RPC9 core" evidence="8">
    <location>
        <begin position="135"/>
        <end position="253"/>
    </location>
</feature>
<comment type="subcellular location">
    <subcellularLocation>
        <location evidence="1">Nucleus</location>
    </subcellularLocation>
</comment>
<proteinExistence type="inferred from homology"/>
<evidence type="ECO:0000256" key="2">
    <source>
        <dbReference type="ARBA" id="ARBA00006898"/>
    </source>
</evidence>
<evidence type="ECO:0000256" key="4">
    <source>
        <dbReference type="ARBA" id="ARBA00022478"/>
    </source>
</evidence>
<dbReference type="Gramene" id="Psat03G0504500-T1">
    <property type="protein sequence ID" value="KAI5430678.1"/>
    <property type="gene ID" value="KIW84_035045"/>
</dbReference>
<dbReference type="InterPro" id="IPR005574">
    <property type="entry name" value="Rpb4/RPC9"/>
</dbReference>
<keyword evidence="10" id="KW-1185">Reference proteome</keyword>
<gene>
    <name evidence="9" type="ORF">KIW84_035045</name>
</gene>
<dbReference type="EMBL" id="JAMSHJ010000003">
    <property type="protein sequence ID" value="KAI5430678.1"/>
    <property type="molecule type" value="Genomic_DNA"/>
</dbReference>